<feature type="compositionally biased region" description="Low complexity" evidence="4">
    <location>
        <begin position="399"/>
        <end position="415"/>
    </location>
</feature>
<feature type="region of interest" description="Disordered" evidence="4">
    <location>
        <begin position="342"/>
        <end position="424"/>
    </location>
</feature>
<evidence type="ECO:0000259" key="7">
    <source>
        <dbReference type="SMART" id="SM00082"/>
    </source>
</evidence>
<dbReference type="PRINTS" id="PR00019">
    <property type="entry name" value="LEURICHRPT"/>
</dbReference>
<feature type="compositionally biased region" description="Pro residues" evidence="4">
    <location>
        <begin position="267"/>
        <end position="281"/>
    </location>
</feature>
<evidence type="ECO:0000256" key="2">
    <source>
        <dbReference type="ARBA" id="ARBA00022729"/>
    </source>
</evidence>
<evidence type="ECO:0000313" key="8">
    <source>
        <dbReference type="EMBL" id="KAI2643823.1"/>
    </source>
</evidence>
<dbReference type="PANTHER" id="PTHR24366:SF158">
    <property type="entry name" value="PLATELET GLYCOPROTEIN IB ALPHA CHAIN-LIKE-RELATED"/>
    <property type="match status" value="1"/>
</dbReference>
<evidence type="ECO:0000256" key="6">
    <source>
        <dbReference type="SAM" id="SignalP"/>
    </source>
</evidence>
<gene>
    <name evidence="8" type="ORF">H4Q32_026780</name>
</gene>
<keyword evidence="5" id="KW-0812">Transmembrane</keyword>
<reference evidence="8 9" key="1">
    <citation type="submission" date="2022-01" db="EMBL/GenBank/DDBJ databases">
        <title>A high-quality chromosome-level genome assembly of rohu carp, Labeo rohita.</title>
        <authorList>
            <person name="Arick M.A. II"/>
            <person name="Hsu C.-Y."/>
            <person name="Magbanua Z."/>
            <person name="Pechanova O."/>
            <person name="Grover C."/>
            <person name="Miller E."/>
            <person name="Thrash A."/>
            <person name="Ezzel L."/>
            <person name="Alam S."/>
            <person name="Benzie J."/>
            <person name="Hamilton M."/>
            <person name="Karsi A."/>
            <person name="Lawrence M.L."/>
            <person name="Peterson D.G."/>
        </authorList>
    </citation>
    <scope>NUCLEOTIDE SEQUENCE [LARGE SCALE GENOMIC DNA]</scope>
    <source>
        <strain evidence="9">BAU-BD-2019</strain>
        <tissue evidence="8">Blood</tissue>
    </source>
</reference>
<dbReference type="Proteomes" id="UP000830375">
    <property type="component" value="Unassembled WGS sequence"/>
</dbReference>
<evidence type="ECO:0000256" key="4">
    <source>
        <dbReference type="SAM" id="MobiDB-lite"/>
    </source>
</evidence>
<keyword evidence="5" id="KW-1133">Transmembrane helix</keyword>
<accession>A0ABQ8KZD2</accession>
<sequence>MPRFIITLVFLTMRCFIVTSSSCQSDRNKDHRPRVSCVSQGLTAVPDAINTSTEVLVFTENQFISLSWSMYSGFTKLHELDLSHNHISTLEPPGPVLEKLSVLRLSGNRLTGLEGLVFRGAPNLMEIYLDGNQIRSLHDGTFSELPHLEIINLSQNKLPALPSRLLERVSSDGLKTFDLENNSVSLMPDGFFSSKPDLPYVYLTNNPWLCSCAVGYLHSYLNDQEHNVYMHDGPNDVVPAADSVVCSGPPHLLKRPIIELEENDFCPPDPPDPPVYPPPPGDQDFRPPHVLATTSVKPISITQTLTVPYDTTTDAHPPDSTNYWTTIKSYWVTEIKYFISTPTTPDPPTTAPTIAETQSQATSQPATTPEPPTTAPTIAETQSQATSQPSTTPEPPTTAPTIAETQSQATSQPATTPEPPTTIPIISETQSQATDQPELHTFRATTALDTTFGPIIGQPQHQSTAQPELHTITLQTEPPAGRRITPRAEPPISVGPHWSDAREVNGRLLPWCWWLFAGFVFLCVLSALTSCFLFLWLLRNYLVLYRRLKRHVSARSDSGGVALRAYRRTENVHKWENEGERVSFLPLEQIKDAQAVFRSVLFISKDEQHQMSETEGNVSSKIELVGDKEQAAMVSGEVFRKTLYRVISREEEAEGWMEEEEHWAPSGAGTNVRYSLILREERGRQGEMQWVVGEWEIGGGGVAGERSCSLIGQPSAVTLE</sequence>
<feature type="signal peptide" evidence="6">
    <location>
        <begin position="1"/>
        <end position="20"/>
    </location>
</feature>
<dbReference type="PANTHER" id="PTHR24366">
    <property type="entry name" value="IG(IMMUNOGLOBULIN) AND LRR(LEUCINE RICH REPEAT) DOMAINS"/>
    <property type="match status" value="1"/>
</dbReference>
<dbReference type="Pfam" id="PF13855">
    <property type="entry name" value="LRR_8"/>
    <property type="match status" value="1"/>
</dbReference>
<name>A0ABQ8KZD2_LABRO</name>
<evidence type="ECO:0000313" key="9">
    <source>
        <dbReference type="Proteomes" id="UP000830375"/>
    </source>
</evidence>
<comment type="caution">
    <text evidence="8">The sequence shown here is derived from an EMBL/GenBank/DDBJ whole genome shotgun (WGS) entry which is preliminary data.</text>
</comment>
<dbReference type="InterPro" id="IPR003591">
    <property type="entry name" value="Leu-rich_rpt_typical-subtyp"/>
</dbReference>
<evidence type="ECO:0000256" key="5">
    <source>
        <dbReference type="SAM" id="Phobius"/>
    </source>
</evidence>
<keyword evidence="3" id="KW-0677">Repeat</keyword>
<dbReference type="SUPFAM" id="SSF52058">
    <property type="entry name" value="L domain-like"/>
    <property type="match status" value="1"/>
</dbReference>
<dbReference type="InterPro" id="IPR000483">
    <property type="entry name" value="Cys-rich_flank_reg_C"/>
</dbReference>
<organism evidence="8 9">
    <name type="scientific">Labeo rohita</name>
    <name type="common">Indian major carp</name>
    <name type="synonym">Cyprinus rohita</name>
    <dbReference type="NCBI Taxonomy" id="84645"/>
    <lineage>
        <taxon>Eukaryota</taxon>
        <taxon>Metazoa</taxon>
        <taxon>Chordata</taxon>
        <taxon>Craniata</taxon>
        <taxon>Vertebrata</taxon>
        <taxon>Euteleostomi</taxon>
        <taxon>Actinopterygii</taxon>
        <taxon>Neopterygii</taxon>
        <taxon>Teleostei</taxon>
        <taxon>Ostariophysi</taxon>
        <taxon>Cypriniformes</taxon>
        <taxon>Cyprinidae</taxon>
        <taxon>Labeoninae</taxon>
        <taxon>Labeonini</taxon>
        <taxon>Labeo</taxon>
    </lineage>
</organism>
<keyword evidence="1" id="KW-0433">Leucine-rich repeat</keyword>
<protein>
    <submittedName>
        <fullName evidence="8">Platelet glycoprotein Ib alpha chain</fullName>
    </submittedName>
</protein>
<feature type="chain" id="PRO_5047362199" evidence="6">
    <location>
        <begin position="21"/>
        <end position="720"/>
    </location>
</feature>
<keyword evidence="2 6" id="KW-0732">Signal</keyword>
<dbReference type="SMART" id="SM00082">
    <property type="entry name" value="LRRCT"/>
    <property type="match status" value="1"/>
</dbReference>
<proteinExistence type="predicted"/>
<dbReference type="Gene3D" id="3.80.10.10">
    <property type="entry name" value="Ribonuclease Inhibitor"/>
    <property type="match status" value="2"/>
</dbReference>
<dbReference type="Pfam" id="PF00560">
    <property type="entry name" value="LRR_1"/>
    <property type="match status" value="1"/>
</dbReference>
<keyword evidence="5" id="KW-0472">Membrane</keyword>
<evidence type="ECO:0000256" key="3">
    <source>
        <dbReference type="ARBA" id="ARBA00022737"/>
    </source>
</evidence>
<feature type="domain" description="LRRCT" evidence="7">
    <location>
        <begin position="206"/>
        <end position="267"/>
    </location>
</feature>
<dbReference type="InterPro" id="IPR032675">
    <property type="entry name" value="LRR_dom_sf"/>
</dbReference>
<keyword evidence="9" id="KW-1185">Reference proteome</keyword>
<dbReference type="PROSITE" id="PS51450">
    <property type="entry name" value="LRR"/>
    <property type="match status" value="2"/>
</dbReference>
<dbReference type="EMBL" id="JACTAM010002727">
    <property type="protein sequence ID" value="KAI2643823.1"/>
    <property type="molecule type" value="Genomic_DNA"/>
</dbReference>
<feature type="compositionally biased region" description="Low complexity" evidence="4">
    <location>
        <begin position="351"/>
        <end position="367"/>
    </location>
</feature>
<dbReference type="SMART" id="SM00369">
    <property type="entry name" value="LRR_TYP"/>
    <property type="match status" value="5"/>
</dbReference>
<evidence type="ECO:0000256" key="1">
    <source>
        <dbReference type="ARBA" id="ARBA00022614"/>
    </source>
</evidence>
<feature type="transmembrane region" description="Helical" evidence="5">
    <location>
        <begin position="513"/>
        <end position="538"/>
    </location>
</feature>
<feature type="region of interest" description="Disordered" evidence="4">
    <location>
        <begin position="262"/>
        <end position="283"/>
    </location>
</feature>
<dbReference type="InterPro" id="IPR001611">
    <property type="entry name" value="Leu-rich_rpt"/>
</dbReference>
<feature type="compositionally biased region" description="Low complexity" evidence="4">
    <location>
        <begin position="375"/>
        <end position="391"/>
    </location>
</feature>